<dbReference type="EMBL" id="APVH01000058">
    <property type="protein sequence ID" value="EPX76232.1"/>
    <property type="molecule type" value="Genomic_DNA"/>
</dbReference>
<reference evidence="3" key="1">
    <citation type="journal article" date="2014" name="Stand. Genomic Sci.">
        <title>Genome sequence of the exopolysaccharide-producing Salipiger mucosus type strain (DSM 16094(T)), a moderately halophilic member of the Roseobacter clade.</title>
        <authorList>
            <person name="Riedel T."/>
            <person name="Spring S."/>
            <person name="Fiebig A."/>
            <person name="Petersen J."/>
            <person name="Kyrpides N.C."/>
            <person name="Goker M."/>
            <person name="Klenk H.P."/>
        </authorList>
    </citation>
    <scope>NUCLEOTIDE SEQUENCE [LARGE SCALE GENOMIC DNA]</scope>
    <source>
        <strain evidence="3">DSM 16094</strain>
    </source>
</reference>
<dbReference type="Gene3D" id="2.40.160.10">
    <property type="entry name" value="Porin"/>
    <property type="match status" value="1"/>
</dbReference>
<evidence type="ECO:0000313" key="2">
    <source>
        <dbReference type="EMBL" id="EPX76232.1"/>
    </source>
</evidence>
<dbReference type="OrthoDB" id="7828686at2"/>
<evidence type="ECO:0008006" key="4">
    <source>
        <dbReference type="Google" id="ProtNLM"/>
    </source>
</evidence>
<keyword evidence="1" id="KW-0732">Signal</keyword>
<proteinExistence type="predicted"/>
<gene>
    <name evidence="2" type="ORF">Salmuc_04533</name>
</gene>
<dbReference type="STRING" id="1123237.Salmuc_04533"/>
<sequence length="293" mass="30624">MIRTPLSALLLGAFAALPARATDGLRLEGSLSAGLSSEVEDAGIGRLDATLRLPLGRHAALPALELGLFSFYREASNPHETYVALNWGDTLRLGVVRPAYDAVLPSVFAGILPATEDALFESAGSFATDAALRHTSVPLGLSITQTTGELDWSLSLHDDARGDFRAVSAAVSHEARGWRIEGAVERVWHPQDASPEGTSAKLGLHRDMGAAEAGIALLHPGAEHGRDALELDFSYRAGARTTLSALAHVERSGGTDRYGLVTEHALGASDTLAVGATAGTGEAGLHAGLTHRF</sequence>
<dbReference type="Proteomes" id="UP000015347">
    <property type="component" value="Unassembled WGS sequence"/>
</dbReference>
<comment type="caution">
    <text evidence="2">The sequence shown here is derived from an EMBL/GenBank/DDBJ whole genome shotgun (WGS) entry which is preliminary data.</text>
</comment>
<organism evidence="2 3">
    <name type="scientific">Salipiger mucosus DSM 16094</name>
    <dbReference type="NCBI Taxonomy" id="1123237"/>
    <lineage>
        <taxon>Bacteria</taxon>
        <taxon>Pseudomonadati</taxon>
        <taxon>Pseudomonadota</taxon>
        <taxon>Alphaproteobacteria</taxon>
        <taxon>Rhodobacterales</taxon>
        <taxon>Roseobacteraceae</taxon>
        <taxon>Salipiger</taxon>
    </lineage>
</organism>
<feature type="chain" id="PRO_5004567818" description="Porin domain-containing protein" evidence="1">
    <location>
        <begin position="22"/>
        <end position="293"/>
    </location>
</feature>
<keyword evidence="3" id="KW-1185">Reference proteome</keyword>
<feature type="signal peptide" evidence="1">
    <location>
        <begin position="1"/>
        <end position="21"/>
    </location>
</feature>
<dbReference type="eggNOG" id="ENOG5033AXG">
    <property type="taxonomic scope" value="Bacteria"/>
</dbReference>
<name>S9Q893_9RHOB</name>
<dbReference type="InterPro" id="IPR023614">
    <property type="entry name" value="Porin_dom_sf"/>
</dbReference>
<dbReference type="RefSeq" id="WP_020043099.1">
    <property type="nucleotide sequence ID" value="NZ_KE557284.1"/>
</dbReference>
<evidence type="ECO:0000313" key="3">
    <source>
        <dbReference type="Proteomes" id="UP000015347"/>
    </source>
</evidence>
<dbReference type="AlphaFoldDB" id="S9Q893"/>
<dbReference type="HOGENOM" id="CLU_949599_0_0_5"/>
<accession>S9Q893</accession>
<evidence type="ECO:0000256" key="1">
    <source>
        <dbReference type="SAM" id="SignalP"/>
    </source>
</evidence>
<protein>
    <recommendedName>
        <fullName evidence="4">Porin domain-containing protein</fullName>
    </recommendedName>
</protein>